<evidence type="ECO:0000313" key="6">
    <source>
        <dbReference type="Proteomes" id="UP001281410"/>
    </source>
</evidence>
<dbReference type="Pfam" id="PF00139">
    <property type="entry name" value="Lectin_legB"/>
    <property type="match status" value="1"/>
</dbReference>
<keyword evidence="2" id="KW-0430">Lectin</keyword>
<accession>A0AAE0A1K6</accession>
<protein>
    <recommendedName>
        <fullName evidence="4">Legume lectin domain-containing protein</fullName>
    </recommendedName>
</protein>
<dbReference type="Proteomes" id="UP001281410">
    <property type="component" value="Unassembled WGS sequence"/>
</dbReference>
<gene>
    <name evidence="5" type="ORF">Dsin_022348</name>
</gene>
<organism evidence="5 6">
    <name type="scientific">Dipteronia sinensis</name>
    <dbReference type="NCBI Taxonomy" id="43782"/>
    <lineage>
        <taxon>Eukaryota</taxon>
        <taxon>Viridiplantae</taxon>
        <taxon>Streptophyta</taxon>
        <taxon>Embryophyta</taxon>
        <taxon>Tracheophyta</taxon>
        <taxon>Spermatophyta</taxon>
        <taxon>Magnoliopsida</taxon>
        <taxon>eudicotyledons</taxon>
        <taxon>Gunneridae</taxon>
        <taxon>Pentapetalae</taxon>
        <taxon>rosids</taxon>
        <taxon>malvids</taxon>
        <taxon>Sapindales</taxon>
        <taxon>Sapindaceae</taxon>
        <taxon>Hippocastanoideae</taxon>
        <taxon>Acereae</taxon>
        <taxon>Dipteronia</taxon>
    </lineage>
</organism>
<dbReference type="InterPro" id="IPR001220">
    <property type="entry name" value="Legume_lectin_dom"/>
</dbReference>
<evidence type="ECO:0000256" key="3">
    <source>
        <dbReference type="SAM" id="SignalP"/>
    </source>
</evidence>
<dbReference type="PANTHER" id="PTHR32401:SF38">
    <property type="entry name" value="LECTIN-LIKE PROTEIN"/>
    <property type="match status" value="1"/>
</dbReference>
<dbReference type="InterPro" id="IPR050258">
    <property type="entry name" value="Leguminous_Lectin"/>
</dbReference>
<evidence type="ECO:0000313" key="5">
    <source>
        <dbReference type="EMBL" id="KAK3198933.1"/>
    </source>
</evidence>
<dbReference type="Gene3D" id="2.60.120.200">
    <property type="match status" value="1"/>
</dbReference>
<feature type="domain" description="Legume lectin" evidence="4">
    <location>
        <begin position="25"/>
        <end position="267"/>
    </location>
</feature>
<evidence type="ECO:0000259" key="4">
    <source>
        <dbReference type="Pfam" id="PF00139"/>
    </source>
</evidence>
<dbReference type="GO" id="GO:0030246">
    <property type="term" value="F:carbohydrate binding"/>
    <property type="evidence" value="ECO:0007669"/>
    <property type="project" value="UniProtKB-KW"/>
</dbReference>
<comment type="similarity">
    <text evidence="1">Belongs to the leguminous lectin family.</text>
</comment>
<comment type="caution">
    <text evidence="5">The sequence shown here is derived from an EMBL/GenBank/DDBJ whole genome shotgun (WGS) entry which is preliminary data.</text>
</comment>
<dbReference type="PANTHER" id="PTHR32401">
    <property type="entry name" value="CONCANAVALIN A-LIKE LECTIN FAMILY PROTEIN"/>
    <property type="match status" value="1"/>
</dbReference>
<dbReference type="CDD" id="cd06899">
    <property type="entry name" value="lectin_legume_LecRK_Arcelin_ConA"/>
    <property type="match status" value="1"/>
</dbReference>
<keyword evidence="6" id="KW-1185">Reference proteome</keyword>
<dbReference type="AlphaFoldDB" id="A0AAE0A1K6"/>
<feature type="chain" id="PRO_5042117051" description="Legume lectin domain-containing protein" evidence="3">
    <location>
        <begin position="24"/>
        <end position="268"/>
    </location>
</feature>
<dbReference type="FunFam" id="2.60.120.200:FF:000246">
    <property type="entry name" value="L-type lectin-domain containing receptor kinase V.9"/>
    <property type="match status" value="1"/>
</dbReference>
<dbReference type="PIRSF" id="PIRSF002690">
    <property type="entry name" value="L-type_lectin_plant"/>
    <property type="match status" value="1"/>
</dbReference>
<dbReference type="EMBL" id="JANJYJ010000007">
    <property type="protein sequence ID" value="KAK3198933.1"/>
    <property type="molecule type" value="Genomic_DNA"/>
</dbReference>
<evidence type="ECO:0000256" key="2">
    <source>
        <dbReference type="ARBA" id="ARBA00022734"/>
    </source>
</evidence>
<dbReference type="SUPFAM" id="SSF49899">
    <property type="entry name" value="Concanavalin A-like lectins/glucanases"/>
    <property type="match status" value="1"/>
</dbReference>
<proteinExistence type="inferred from homology"/>
<dbReference type="InterPro" id="IPR016363">
    <property type="entry name" value="L-lectin"/>
</dbReference>
<evidence type="ECO:0000256" key="1">
    <source>
        <dbReference type="ARBA" id="ARBA00007606"/>
    </source>
</evidence>
<dbReference type="InterPro" id="IPR013320">
    <property type="entry name" value="ConA-like_dom_sf"/>
</dbReference>
<keyword evidence="3" id="KW-0732">Signal</keyword>
<sequence length="268" mass="29738">MKMQLFKLLLLFLTILSFKSISAFEFAFKGFNASEILLYGSATLDSSAISLTQNTTFSIGRAFYHSKILTSLHNSSTVLPFRTSFTFSITPYKNRLPGHGLVFVFVPSSGTAGASSAQHLGFLNITNDGNPDNHVFGIEFDVFQNQEFNDINSNHVGVNVNSLTSVVSHKAGYWLQGDAKNSHNKKTNWSFHELKLNNGAIYQAWIEYVNTRLTVTMAPANTKKPRKPLINASLDLSKTFLDEMYVGFSASTGALVENHKILSWSFSN</sequence>
<name>A0AAE0A1K6_9ROSI</name>
<feature type="signal peptide" evidence="3">
    <location>
        <begin position="1"/>
        <end position="23"/>
    </location>
</feature>
<reference evidence="5" key="1">
    <citation type="journal article" date="2023" name="Plant J.">
        <title>Genome sequences and population genomics provide insights into the demographic history, inbreeding, and mutation load of two 'living fossil' tree species of Dipteronia.</title>
        <authorList>
            <person name="Feng Y."/>
            <person name="Comes H.P."/>
            <person name="Chen J."/>
            <person name="Zhu S."/>
            <person name="Lu R."/>
            <person name="Zhang X."/>
            <person name="Li P."/>
            <person name="Qiu J."/>
            <person name="Olsen K.M."/>
            <person name="Qiu Y."/>
        </authorList>
    </citation>
    <scope>NUCLEOTIDE SEQUENCE</scope>
    <source>
        <strain evidence="5">NBL</strain>
    </source>
</reference>